<dbReference type="Pfam" id="PF06722">
    <property type="entry name" value="EryCIII-like_C"/>
    <property type="match status" value="1"/>
</dbReference>
<evidence type="ECO:0000313" key="3">
    <source>
        <dbReference type="Proteomes" id="UP001304769"/>
    </source>
</evidence>
<dbReference type="PANTHER" id="PTHR48050">
    <property type="entry name" value="STEROL 3-BETA-GLUCOSYLTRANSFERASE"/>
    <property type="match status" value="1"/>
</dbReference>
<proteinExistence type="predicted"/>
<accession>A0ABU5TBJ5</accession>
<feature type="domain" description="Erythromycin biosynthesis protein CIII-like C-terminal" evidence="1">
    <location>
        <begin position="248"/>
        <end position="383"/>
    </location>
</feature>
<gene>
    <name evidence="2" type="ORF">SPF06_19200</name>
</gene>
<evidence type="ECO:0000259" key="1">
    <source>
        <dbReference type="Pfam" id="PF06722"/>
    </source>
</evidence>
<dbReference type="InterPro" id="IPR050426">
    <property type="entry name" value="Glycosyltransferase_28"/>
</dbReference>
<dbReference type="SUPFAM" id="SSF53756">
    <property type="entry name" value="UDP-Glycosyltransferase/glycogen phosphorylase"/>
    <property type="match status" value="1"/>
</dbReference>
<comment type="caution">
    <text evidence="2">The sequence shown here is derived from an EMBL/GenBank/DDBJ whole genome shotgun (WGS) entry which is preliminary data.</text>
</comment>
<dbReference type="Proteomes" id="UP001304769">
    <property type="component" value="Unassembled WGS sequence"/>
</dbReference>
<dbReference type="EMBL" id="JAYGGQ010000018">
    <property type="protein sequence ID" value="MEA5456854.1"/>
    <property type="molecule type" value="Genomic_DNA"/>
</dbReference>
<dbReference type="InterPro" id="IPR010610">
    <property type="entry name" value="EryCIII-like_C"/>
</dbReference>
<name>A0ABU5TBJ5_9MICC</name>
<dbReference type="Gene3D" id="3.40.50.2000">
    <property type="entry name" value="Glycogen Phosphorylase B"/>
    <property type="match status" value="2"/>
</dbReference>
<reference evidence="2 3" key="1">
    <citation type="submission" date="2023-12" db="EMBL/GenBank/DDBJ databases">
        <title>Sinomonas terricola sp. nov, isolated from litchi orchard soil in Guangdong, PR China.</title>
        <authorList>
            <person name="Jiaxin W."/>
            <person name="Yang Z."/>
            <person name="Honghui Z."/>
        </authorList>
    </citation>
    <scope>NUCLEOTIDE SEQUENCE [LARGE SCALE GENOMIC DNA]</scope>
    <source>
        <strain evidence="2 3">JGH33</strain>
    </source>
</reference>
<organism evidence="2 3">
    <name type="scientific">Sinomonas terricola</name>
    <dbReference type="NCBI Taxonomy" id="3110330"/>
    <lineage>
        <taxon>Bacteria</taxon>
        <taxon>Bacillati</taxon>
        <taxon>Actinomycetota</taxon>
        <taxon>Actinomycetes</taxon>
        <taxon>Micrococcales</taxon>
        <taxon>Micrococcaceae</taxon>
        <taxon>Sinomonas</taxon>
    </lineage>
</organism>
<sequence length="386" mass="40406">MTRPRIALASAPAYGHLYPLMPLAFALQRAGADVHVAVGTPFHGRLDFPTRLGFPEGATIGDVTAEVMATFPEVKENFRERWVPSFFGNVISRHAAPVLREQWAAEPPDLVIYEAMFPAAKLVADEAGARTLAFGITQWSPFFGSLPAVARAANGDDARKPWQVAGASIGFEAGGYVDPFPAGLQTLAESTPEPRIPVRTTAWSEAAPQTDPSLLAPHVDGRPRVFVTLGTVSFGAVDALRTAVLGAARTGAEVVVACGPEGDPAALGDVPDTVRVHRFVPQAAILPTLDAIVHHGGSGTMLAAIEHGIPQLVVPQGADQFFNAEAIERAGVGISGSAGLDVDGVAEAVGRLLGNGEHRSAARRLAAEVAATPSPDDVARRLLDEL</sequence>
<dbReference type="RefSeq" id="WP_323280762.1">
    <property type="nucleotide sequence ID" value="NZ_JAYGGQ010000018.1"/>
</dbReference>
<protein>
    <submittedName>
        <fullName evidence="2">Glycosyltransferase</fullName>
    </submittedName>
</protein>
<dbReference type="CDD" id="cd03784">
    <property type="entry name" value="GT1_Gtf-like"/>
    <property type="match status" value="1"/>
</dbReference>
<keyword evidence="3" id="KW-1185">Reference proteome</keyword>
<evidence type="ECO:0000313" key="2">
    <source>
        <dbReference type="EMBL" id="MEA5456854.1"/>
    </source>
</evidence>
<dbReference type="InterPro" id="IPR002213">
    <property type="entry name" value="UDP_glucos_trans"/>
</dbReference>
<dbReference type="PANTHER" id="PTHR48050:SF13">
    <property type="entry name" value="STEROL 3-BETA-GLUCOSYLTRANSFERASE UGT80A2"/>
    <property type="match status" value="1"/>
</dbReference>